<dbReference type="Proteomes" id="UP000006352">
    <property type="component" value="Unassembled WGS sequence"/>
</dbReference>
<accession>J4I8J6</accession>
<gene>
    <name evidence="2" type="ORF">FIBRA_01544</name>
</gene>
<feature type="region of interest" description="Disordered" evidence="1">
    <location>
        <begin position="1"/>
        <end position="45"/>
    </location>
</feature>
<protein>
    <recommendedName>
        <fullName evidence="4">Geranylgeranyl pyrophosphate synthetase</fullName>
    </recommendedName>
</protein>
<dbReference type="EMBL" id="HE796938">
    <property type="protein sequence ID" value="CCL99526.1"/>
    <property type="molecule type" value="Genomic_DNA"/>
</dbReference>
<dbReference type="InParanoid" id="J4I8J6"/>
<evidence type="ECO:0000256" key="1">
    <source>
        <dbReference type="SAM" id="MobiDB-lite"/>
    </source>
</evidence>
<dbReference type="STRING" id="599839.J4I8J6"/>
<feature type="compositionally biased region" description="Gly residues" evidence="1">
    <location>
        <begin position="9"/>
        <end position="20"/>
    </location>
</feature>
<sequence length="403" mass="45324">MPSNPSRGRAGGNAGRGTRGGASHTTTASGSRIKRTITDGLSDTPLQTLEKPAEAASEDIVIKDLQYIGSYNWTTAKKPTILVPGSPAYWREKPLPFQLVPDQGESFIDQNRYRMPSTPLYPLFRAVDIVETHFEDSTKVDWDSVDFVTDRSNLRKLLRWITGGSTLKDFRIDAQLAGRRTILFTRWESRLREYTKTYGFSFEHELTENAPGCEKSAAGHHRIIQYDFAGLKLVVRFEVDACIAPSPSTDLDALAASMASLSVKKNTFSSPQLDVIIAGARVPQDSIIELATTSGANYGWKDKYPQLYFSQTQHHFLGKHSEGLFRNIQKRQLGDEVMKYMEESAQDRLKQLRHALQMIQDLIVRQGQDTRLSLICSNKELKLFERAGEATCLPEDILERFTA</sequence>
<organism evidence="2 3">
    <name type="scientific">Fibroporia radiculosa</name>
    <dbReference type="NCBI Taxonomy" id="599839"/>
    <lineage>
        <taxon>Eukaryota</taxon>
        <taxon>Fungi</taxon>
        <taxon>Dikarya</taxon>
        <taxon>Basidiomycota</taxon>
        <taxon>Agaricomycotina</taxon>
        <taxon>Agaricomycetes</taxon>
        <taxon>Polyporales</taxon>
        <taxon>Fibroporiaceae</taxon>
        <taxon>Fibroporia</taxon>
    </lineage>
</organism>
<proteinExistence type="predicted"/>
<name>J4I8J6_9APHY</name>
<dbReference type="OrthoDB" id="420564at2759"/>
<evidence type="ECO:0008006" key="4">
    <source>
        <dbReference type="Google" id="ProtNLM"/>
    </source>
</evidence>
<dbReference type="PANTHER" id="PTHR35179">
    <property type="entry name" value="PROTEIN CBG02620"/>
    <property type="match status" value="1"/>
</dbReference>
<reference evidence="2 3" key="1">
    <citation type="journal article" date="2012" name="Appl. Environ. Microbiol.">
        <title>Short-read sequencing for genomic analysis of the brown rot fungus Fibroporia radiculosa.</title>
        <authorList>
            <person name="Tang J.D."/>
            <person name="Perkins A.D."/>
            <person name="Sonstegard T.S."/>
            <person name="Schroeder S.G."/>
            <person name="Burgess S.C."/>
            <person name="Diehl S.V."/>
        </authorList>
    </citation>
    <scope>NUCLEOTIDE SEQUENCE [LARGE SCALE GENOMIC DNA]</scope>
    <source>
        <strain evidence="2 3">TFFH 294</strain>
    </source>
</reference>
<evidence type="ECO:0000313" key="2">
    <source>
        <dbReference type="EMBL" id="CCL99526.1"/>
    </source>
</evidence>
<keyword evidence="3" id="KW-1185">Reference proteome</keyword>
<dbReference type="PANTHER" id="PTHR35179:SF2">
    <property type="entry name" value="START DOMAIN-CONTAINING PROTEIN"/>
    <property type="match status" value="1"/>
</dbReference>
<evidence type="ECO:0000313" key="3">
    <source>
        <dbReference type="Proteomes" id="UP000006352"/>
    </source>
</evidence>
<dbReference type="RefSeq" id="XP_012178809.1">
    <property type="nucleotide sequence ID" value="XM_012323419.1"/>
</dbReference>
<dbReference type="GeneID" id="24094437"/>
<dbReference type="AlphaFoldDB" id="J4I8J6"/>
<dbReference type="HOGENOM" id="CLU_030046_0_1_1"/>